<evidence type="ECO:0000256" key="15">
    <source>
        <dbReference type="ARBA" id="ARBA00023167"/>
    </source>
</evidence>
<reference evidence="24 25" key="1">
    <citation type="journal article" date="2020" name="ISME J.">
        <title>Parallel Reductive Genome Evolution in Desulfovibrio Ectosymbionts Independently Acquired by Trichonympha Protists in the Termite Gut.</title>
        <authorList>
            <person name="Takeuchi M."/>
            <person name="Kuwahara H."/>
            <person name="Murakami T."/>
            <person name="Takahashi K."/>
            <person name="Kajitani R."/>
            <person name="Toyoda A."/>
            <person name="Itoh T."/>
            <person name="Ohkuma M."/>
            <person name="Hongoh Y."/>
        </authorList>
    </citation>
    <scope>NUCLEOTIDE SEQUENCE [LARGE SCALE GENOMIC DNA]</scope>
    <source>
        <strain evidence="24">ZnDsv-02</strain>
    </source>
</reference>
<dbReference type="Proteomes" id="UP000505077">
    <property type="component" value="Unassembled WGS sequence"/>
</dbReference>
<dbReference type="PANTHER" id="PTHR45833">
    <property type="entry name" value="METHIONINE SYNTHASE"/>
    <property type="match status" value="1"/>
</dbReference>
<dbReference type="InterPro" id="IPR050554">
    <property type="entry name" value="Met_Synthase/Corrinoid"/>
</dbReference>
<comment type="function">
    <text evidence="17">Catalyzes the transfer of a methyl group from methyl-cobalamin to homocysteine, yielding enzyme-bound cob(I)alamin and methionine. Subsequently, remethylates the cofactor using methyltetrahydrofolate.</text>
</comment>
<dbReference type="Pfam" id="PF02574">
    <property type="entry name" value="S-methyl_trans"/>
    <property type="match status" value="1"/>
</dbReference>
<dbReference type="UniPathway" id="UPA00051">
    <property type="reaction ID" value="UER00081"/>
</dbReference>
<dbReference type="Gene3D" id="3.20.20.20">
    <property type="entry name" value="Dihydropteroate synthase-like"/>
    <property type="match status" value="1"/>
</dbReference>
<dbReference type="GO" id="GO:0008705">
    <property type="term" value="F:methionine synthase activity"/>
    <property type="evidence" value="ECO:0007669"/>
    <property type="project" value="UniProtKB-EC"/>
</dbReference>
<keyword evidence="14 19" id="KW-0862">Zinc</keyword>
<evidence type="ECO:0000256" key="11">
    <source>
        <dbReference type="ARBA" id="ARBA00022679"/>
    </source>
</evidence>
<dbReference type="Pfam" id="PF02310">
    <property type="entry name" value="B12-binding"/>
    <property type="match status" value="1"/>
</dbReference>
<dbReference type="PROSITE" id="PS51337">
    <property type="entry name" value="B12_BINDING_NTER"/>
    <property type="match status" value="1"/>
</dbReference>
<comment type="pathway">
    <text evidence="4">Amino-acid biosynthesis; L-methionine biosynthesis via de novo pathway; L-methionine from L-homocysteine (MetH route): step 1/1.</text>
</comment>
<comment type="cofactor">
    <cofactor evidence="2 19">
        <name>Zn(2+)</name>
        <dbReference type="ChEBI" id="CHEBI:29105"/>
    </cofactor>
</comment>
<dbReference type="InterPro" id="IPR017215">
    <property type="entry name" value="MetH_bac"/>
</dbReference>
<dbReference type="InterPro" id="IPR036724">
    <property type="entry name" value="Cobalamin-bd_sf"/>
</dbReference>
<name>A0A6L2R4H0_9BACT</name>
<evidence type="ECO:0000259" key="21">
    <source>
        <dbReference type="PROSITE" id="PS50972"/>
    </source>
</evidence>
<accession>A0A6L2R4H0</accession>
<dbReference type="InterPro" id="IPR036594">
    <property type="entry name" value="Meth_synthase_dom"/>
</dbReference>
<evidence type="ECO:0000256" key="13">
    <source>
        <dbReference type="ARBA" id="ARBA00022723"/>
    </source>
</evidence>
<feature type="domain" description="B12-binding N-terminal" evidence="23">
    <location>
        <begin position="582"/>
        <end position="676"/>
    </location>
</feature>
<sequence>MTFKQALAREQPLLLDGATGTMLQASGMPAGISPEQFCGDNPDIVRGIHRKYLDSGADIITSCTFGGTVFKLPGNTDVFAFNKRMVEVAKAACRDAGRPAFVAGNVGPTGRFVKPLGDLEPDDLIAAFFAQIQGLAAGGADVIFIETQFDLVEARAAVIAARRACSLPILVSMTFEQGISLTGSTPTIFAETMLNLGVDAIGTNCSLGPDQMAPTVRELLSVCNCPVMAEPNAGMPELRDGVTVFPLGPEEFAQKAAAFVALGARILGGCCGTGPAHLAMLAQAVRGQSTPVRQGSRSGAVNLTNRSRLVRIGVDEPLVIIGERINPTGKKKLTREFQEGRFDLALHLADQQLDSGACVLDVNVGAPLVDEVLLLPELTRLLSARLQAPLCLDSSSVEAISAALPWCTGSFLINSISGEAHRMEKLWPLCREYGAPFILLPLQGAVLPEKATERIRIVENLLLEAERLHISRSMIVVDILALAISSGSDGTQCLEMARWCRRQNLATTLGLSNISFGLPARELLNATFLSAAVGAGLTSCIADPSAVRCHEVADALRVLCRHDPHAETFIASYADWKPSTGGMTRETRGETAKNAGEAVLTGDRETVTAFLDAELAGGADPFTLVRDVLIPAITEVGARYERREYFLPQLIRSAETMQTAFAHLKPLLAKDGEAQQRPVVVMATVEGDIHDIGKNIVSLLLGNYGFDVIDAGKDMPVESIVSCAVSHGACVIGLSALMTTTMIKMEDTVRLVKDKNLPIRVMVGGAAVTQAFAEAIGADGYAADAVGAVRVARDMVAG</sequence>
<keyword evidence="13 19" id="KW-0479">Metal-binding</keyword>
<dbReference type="SUPFAM" id="SSF51717">
    <property type="entry name" value="Dihydropteroate synthetase-like"/>
    <property type="match status" value="1"/>
</dbReference>
<gene>
    <name evidence="24" type="primary">metH</name>
    <name evidence="24" type="ORF">ZNDK_0184</name>
</gene>
<evidence type="ECO:0000256" key="3">
    <source>
        <dbReference type="ARBA" id="ARBA00001956"/>
    </source>
</evidence>
<dbReference type="GO" id="GO:0050667">
    <property type="term" value="P:homocysteine metabolic process"/>
    <property type="evidence" value="ECO:0007669"/>
    <property type="project" value="TreeGrafter"/>
</dbReference>
<organism evidence="24 25">
    <name type="scientific">Candidatus Desulfovibrio kirbyi</name>
    <dbReference type="NCBI Taxonomy" id="2696086"/>
    <lineage>
        <taxon>Bacteria</taxon>
        <taxon>Pseudomonadati</taxon>
        <taxon>Thermodesulfobacteriota</taxon>
        <taxon>Desulfovibrionia</taxon>
        <taxon>Desulfovibrionales</taxon>
        <taxon>Desulfovibrionaceae</taxon>
        <taxon>Desulfovibrio</taxon>
    </lineage>
</organism>
<dbReference type="PROSITE" id="PS50972">
    <property type="entry name" value="PTERIN_BINDING"/>
    <property type="match status" value="1"/>
</dbReference>
<dbReference type="SMART" id="SM01018">
    <property type="entry name" value="B12-binding_2"/>
    <property type="match status" value="1"/>
</dbReference>
<evidence type="ECO:0000256" key="17">
    <source>
        <dbReference type="ARBA" id="ARBA00025552"/>
    </source>
</evidence>
<evidence type="ECO:0000256" key="19">
    <source>
        <dbReference type="PROSITE-ProRule" id="PRU00333"/>
    </source>
</evidence>
<keyword evidence="16" id="KW-0170">Cobalt</keyword>
<dbReference type="PIRSF" id="PIRSF037472">
    <property type="entry name" value="DHPS_mtfrase"/>
    <property type="match status" value="1"/>
</dbReference>
<dbReference type="InterPro" id="IPR036589">
    <property type="entry name" value="HCY_dom_sf"/>
</dbReference>
<comment type="similarity">
    <text evidence="5">Belongs to the vitamin-B12 dependent methionine synthase family.</text>
</comment>
<dbReference type="PROSITE" id="PS51332">
    <property type="entry name" value="B12_BINDING"/>
    <property type="match status" value="1"/>
</dbReference>
<evidence type="ECO:0000259" key="22">
    <source>
        <dbReference type="PROSITE" id="PS51332"/>
    </source>
</evidence>
<feature type="binding site" evidence="19">
    <location>
        <position position="270"/>
    </location>
    <ligand>
        <name>Zn(2+)</name>
        <dbReference type="ChEBI" id="CHEBI:29105"/>
    </ligand>
</feature>
<feature type="binding site" evidence="19">
    <location>
        <position position="205"/>
    </location>
    <ligand>
        <name>Zn(2+)</name>
        <dbReference type="ChEBI" id="CHEBI:29105"/>
    </ligand>
</feature>
<dbReference type="GO" id="GO:0031419">
    <property type="term" value="F:cobalamin binding"/>
    <property type="evidence" value="ECO:0007669"/>
    <property type="project" value="UniProtKB-KW"/>
</dbReference>
<dbReference type="InterPro" id="IPR000489">
    <property type="entry name" value="Pterin-binding_dom"/>
</dbReference>
<evidence type="ECO:0000259" key="23">
    <source>
        <dbReference type="PROSITE" id="PS51337"/>
    </source>
</evidence>
<dbReference type="Gene3D" id="3.40.50.280">
    <property type="entry name" value="Cobalamin-binding domain"/>
    <property type="match status" value="1"/>
</dbReference>
<dbReference type="CDD" id="cd02070">
    <property type="entry name" value="corrinoid_protein_B12-BD"/>
    <property type="match status" value="1"/>
</dbReference>
<evidence type="ECO:0000256" key="10">
    <source>
        <dbReference type="ARBA" id="ARBA00022628"/>
    </source>
</evidence>
<comment type="catalytic activity">
    <reaction evidence="1">
        <text>(6S)-5-methyl-5,6,7,8-tetrahydrofolate + L-homocysteine = (6S)-5,6,7,8-tetrahydrofolate + L-methionine</text>
        <dbReference type="Rhea" id="RHEA:11172"/>
        <dbReference type="ChEBI" id="CHEBI:18608"/>
        <dbReference type="ChEBI" id="CHEBI:57453"/>
        <dbReference type="ChEBI" id="CHEBI:57844"/>
        <dbReference type="ChEBI" id="CHEBI:58199"/>
        <dbReference type="EC" id="2.1.1.13"/>
    </reaction>
</comment>
<dbReference type="Pfam" id="PF00809">
    <property type="entry name" value="Pterin_bind"/>
    <property type="match status" value="1"/>
</dbReference>
<dbReference type="Gene3D" id="1.10.1240.10">
    <property type="entry name" value="Methionine synthase domain"/>
    <property type="match status" value="1"/>
</dbReference>
<evidence type="ECO:0000313" key="24">
    <source>
        <dbReference type="EMBL" id="GFH62413.1"/>
    </source>
</evidence>
<dbReference type="SUPFAM" id="SSF52242">
    <property type="entry name" value="Cobalamin (vitamin B12)-binding domain"/>
    <property type="match status" value="1"/>
</dbReference>
<dbReference type="GO" id="GO:0046653">
    <property type="term" value="P:tetrahydrofolate metabolic process"/>
    <property type="evidence" value="ECO:0007669"/>
    <property type="project" value="TreeGrafter"/>
</dbReference>
<dbReference type="GO" id="GO:0032259">
    <property type="term" value="P:methylation"/>
    <property type="evidence" value="ECO:0007669"/>
    <property type="project" value="UniProtKB-KW"/>
</dbReference>
<keyword evidence="8 19" id="KW-0489">Methyltransferase</keyword>
<comment type="caution">
    <text evidence="24">The sequence shown here is derived from an EMBL/GenBank/DDBJ whole genome shotgun (WGS) entry which is preliminary data.</text>
</comment>
<dbReference type="PANTHER" id="PTHR45833:SF1">
    <property type="entry name" value="METHIONINE SYNTHASE"/>
    <property type="match status" value="1"/>
</dbReference>
<evidence type="ECO:0000256" key="8">
    <source>
        <dbReference type="ARBA" id="ARBA00022603"/>
    </source>
</evidence>
<evidence type="ECO:0000256" key="4">
    <source>
        <dbReference type="ARBA" id="ARBA00005178"/>
    </source>
</evidence>
<dbReference type="SUPFAM" id="SSF82282">
    <property type="entry name" value="Homocysteine S-methyltransferase"/>
    <property type="match status" value="1"/>
</dbReference>
<evidence type="ECO:0000256" key="1">
    <source>
        <dbReference type="ARBA" id="ARBA00001700"/>
    </source>
</evidence>
<evidence type="ECO:0000259" key="20">
    <source>
        <dbReference type="PROSITE" id="PS50970"/>
    </source>
</evidence>
<keyword evidence="12" id="KW-0949">S-adenosyl-L-methionine</keyword>
<evidence type="ECO:0000313" key="25">
    <source>
        <dbReference type="Proteomes" id="UP000505077"/>
    </source>
</evidence>
<dbReference type="SUPFAM" id="SSF47644">
    <property type="entry name" value="Methionine synthase domain"/>
    <property type="match status" value="1"/>
</dbReference>
<evidence type="ECO:0000256" key="18">
    <source>
        <dbReference type="ARBA" id="ARBA00031040"/>
    </source>
</evidence>
<keyword evidence="15" id="KW-0486">Methionine biosynthesis</keyword>
<dbReference type="InterPro" id="IPR003726">
    <property type="entry name" value="HCY_dom"/>
</dbReference>
<dbReference type="Pfam" id="PF02607">
    <property type="entry name" value="B12-binding_2"/>
    <property type="match status" value="1"/>
</dbReference>
<evidence type="ECO:0000256" key="2">
    <source>
        <dbReference type="ARBA" id="ARBA00001947"/>
    </source>
</evidence>
<dbReference type="EC" id="2.1.1.13" evidence="6"/>
<keyword evidence="9" id="KW-0028">Amino-acid biosynthesis</keyword>
<feature type="domain" description="Hcy-binding" evidence="20">
    <location>
        <begin position="1"/>
        <end position="285"/>
    </location>
</feature>
<protein>
    <recommendedName>
        <fullName evidence="7">Methionine synthase</fullName>
        <ecNumber evidence="6">2.1.1.13</ecNumber>
    </recommendedName>
    <alternativeName>
        <fullName evidence="18">5-methyltetrahydrofolate--homocysteine methyltransferase</fullName>
    </alternativeName>
</protein>
<keyword evidence="10" id="KW-0846">Cobalamin</keyword>
<evidence type="ECO:0000256" key="5">
    <source>
        <dbReference type="ARBA" id="ARBA00010398"/>
    </source>
</evidence>
<dbReference type="Gene3D" id="3.20.20.330">
    <property type="entry name" value="Homocysteine-binding-like domain"/>
    <property type="match status" value="1"/>
</dbReference>
<dbReference type="InterPro" id="IPR006158">
    <property type="entry name" value="Cobalamin-bd"/>
</dbReference>
<feature type="binding site" evidence="19">
    <location>
        <position position="271"/>
    </location>
    <ligand>
        <name>Zn(2+)</name>
        <dbReference type="ChEBI" id="CHEBI:29105"/>
    </ligand>
</feature>
<dbReference type="InterPro" id="IPR003759">
    <property type="entry name" value="Cbl-bd_cap"/>
</dbReference>
<feature type="domain" description="Pterin-binding" evidence="21">
    <location>
        <begin position="318"/>
        <end position="560"/>
    </location>
</feature>
<dbReference type="AlphaFoldDB" id="A0A6L2R4H0"/>
<dbReference type="GO" id="GO:0046872">
    <property type="term" value="F:metal ion binding"/>
    <property type="evidence" value="ECO:0007669"/>
    <property type="project" value="UniProtKB-KW"/>
</dbReference>
<keyword evidence="11 19" id="KW-0808">Transferase</keyword>
<dbReference type="EMBL" id="BLLL01000001">
    <property type="protein sequence ID" value="GFH62413.1"/>
    <property type="molecule type" value="Genomic_DNA"/>
</dbReference>
<evidence type="ECO:0000256" key="16">
    <source>
        <dbReference type="ARBA" id="ARBA00023285"/>
    </source>
</evidence>
<proteinExistence type="inferred from homology"/>
<evidence type="ECO:0000256" key="14">
    <source>
        <dbReference type="ARBA" id="ARBA00022833"/>
    </source>
</evidence>
<evidence type="ECO:0000256" key="9">
    <source>
        <dbReference type="ARBA" id="ARBA00022605"/>
    </source>
</evidence>
<evidence type="ECO:0000256" key="6">
    <source>
        <dbReference type="ARBA" id="ARBA00012032"/>
    </source>
</evidence>
<dbReference type="InterPro" id="IPR011005">
    <property type="entry name" value="Dihydropteroate_synth-like_sf"/>
</dbReference>
<evidence type="ECO:0000256" key="7">
    <source>
        <dbReference type="ARBA" id="ARBA00013998"/>
    </source>
</evidence>
<feature type="domain" description="B12-binding" evidence="22">
    <location>
        <begin position="677"/>
        <end position="798"/>
    </location>
</feature>
<evidence type="ECO:0000256" key="12">
    <source>
        <dbReference type="ARBA" id="ARBA00022691"/>
    </source>
</evidence>
<comment type="cofactor">
    <cofactor evidence="3">
        <name>methylcob(III)alamin</name>
        <dbReference type="ChEBI" id="CHEBI:28115"/>
    </cofactor>
</comment>
<dbReference type="PROSITE" id="PS50970">
    <property type="entry name" value="HCY"/>
    <property type="match status" value="1"/>
</dbReference>
<dbReference type="GO" id="GO:0005829">
    <property type="term" value="C:cytosol"/>
    <property type="evidence" value="ECO:0007669"/>
    <property type="project" value="TreeGrafter"/>
</dbReference>